<dbReference type="Gene3D" id="3.40.50.1820">
    <property type="entry name" value="alpha/beta hydrolase"/>
    <property type="match status" value="1"/>
</dbReference>
<dbReference type="GO" id="GO:0008081">
    <property type="term" value="F:phosphoric diester hydrolase activity"/>
    <property type="evidence" value="ECO:0007669"/>
    <property type="project" value="InterPro"/>
</dbReference>
<dbReference type="PANTHER" id="PTHR37471:SF1">
    <property type="entry name" value="AB HYDROLASE-1 DOMAIN-CONTAINING PROTEIN"/>
    <property type="match status" value="1"/>
</dbReference>
<dbReference type="PROSITE" id="PS51704">
    <property type="entry name" value="GP_PDE"/>
    <property type="match status" value="1"/>
</dbReference>
<keyword evidence="1" id="KW-0472">Membrane</keyword>
<dbReference type="InterPro" id="IPR029058">
    <property type="entry name" value="AB_hydrolase_fold"/>
</dbReference>
<name>A0A813NXG6_9BILA</name>
<organism evidence="3 4">
    <name type="scientific">Adineta steineri</name>
    <dbReference type="NCBI Taxonomy" id="433720"/>
    <lineage>
        <taxon>Eukaryota</taxon>
        <taxon>Metazoa</taxon>
        <taxon>Spiralia</taxon>
        <taxon>Gnathifera</taxon>
        <taxon>Rotifera</taxon>
        <taxon>Eurotatoria</taxon>
        <taxon>Bdelloidea</taxon>
        <taxon>Adinetida</taxon>
        <taxon>Adinetidae</taxon>
        <taxon>Adineta</taxon>
    </lineage>
</organism>
<evidence type="ECO:0000313" key="3">
    <source>
        <dbReference type="EMBL" id="CAF0744586.1"/>
    </source>
</evidence>
<feature type="transmembrane region" description="Helical" evidence="1">
    <location>
        <begin position="7"/>
        <end position="25"/>
    </location>
</feature>
<evidence type="ECO:0000313" key="4">
    <source>
        <dbReference type="Proteomes" id="UP000663891"/>
    </source>
</evidence>
<feature type="domain" description="GP-PDE" evidence="2">
    <location>
        <begin position="63"/>
        <end position="365"/>
    </location>
</feature>
<evidence type="ECO:0000256" key="1">
    <source>
        <dbReference type="SAM" id="Phobius"/>
    </source>
</evidence>
<sequence>MAINISFWIINGLTIILLVSPLFLIMSYLLVIFIIFLIPLKLFFLYCYFSLPRSQSSINQFENISIAHRGGRPLVLTDEKDDFPENTLAAYRWASNTNGVHGIELDVWLSRDHIPMVNHDGYLEHTFAECSQFISSLTCDELKKLKYLKKNKRDIYDHIRCETIPTLEEVILFLEPTKLKLMIEIKEIHKKREMAKIIDELFRKYPFLYERAYCAAFHPYNLYCIRRLNSRITTAYLFVPNITKFIVYMANQTRRPLSKYFIENVILRWIIDSTFMWFGTPNGLKFLGADLACIEHHYISQDLLDKYKKEQIIVCAWNVNESEQCQCESFFFFFTVEEARLLDKRPLPKQPPLPDDYDIKFIDNLLNAYEESKDDFRVCFAGWFEGIENSSYDLIYEENILQYLTMATYRVKYWHEMTNKQQHHIKKLYNRFFEKYPEQRSKIKPGYNNNIQMRHPYRDLIKYTHYPLLKYLSFGFTRSITVMLLMLMGFRYQIIDNVPFYVRKYSKKTSSSPILLLHGLSLGPSTYIPFIYHLIPLERTIILLDVPHASMRLHTEILSMSNMLASIEQLLLSLDEKKVAIISHSYGTLVHSCIVKQLSHLVSDQSNIFIDPVCFLSLDSRYVDNMLYRQPSSPNQLLLHTSCAEDLYSIYHLQRHLCWYESILWPEDIKQSHGRIHVFFSEDDDIVPTSFINDYLEKSNIDTTVLSDFKHGQMILIPKYQKNILKKLLELETKSSIDDNESVSI</sequence>
<keyword evidence="1" id="KW-1133">Transmembrane helix</keyword>
<protein>
    <recommendedName>
        <fullName evidence="2">GP-PDE domain-containing protein</fullName>
    </recommendedName>
</protein>
<keyword evidence="1" id="KW-0812">Transmembrane</keyword>
<dbReference type="InterPro" id="IPR017946">
    <property type="entry name" value="PLC-like_Pdiesterase_TIM-brl"/>
</dbReference>
<dbReference type="InterPro" id="IPR030395">
    <property type="entry name" value="GP_PDE_dom"/>
</dbReference>
<dbReference type="Pfam" id="PF03009">
    <property type="entry name" value="GDPD"/>
    <property type="match status" value="1"/>
</dbReference>
<reference evidence="3" key="1">
    <citation type="submission" date="2021-02" db="EMBL/GenBank/DDBJ databases">
        <authorList>
            <person name="Nowell W R."/>
        </authorList>
    </citation>
    <scope>NUCLEOTIDE SEQUENCE</scope>
</reference>
<gene>
    <name evidence="3" type="ORF">VCS650_LOCUS866</name>
</gene>
<dbReference type="SUPFAM" id="SSF53474">
    <property type="entry name" value="alpha/beta-Hydrolases"/>
    <property type="match status" value="1"/>
</dbReference>
<dbReference type="SUPFAM" id="SSF51695">
    <property type="entry name" value="PLC-like phosphodiesterases"/>
    <property type="match status" value="1"/>
</dbReference>
<dbReference type="GO" id="GO:0006629">
    <property type="term" value="P:lipid metabolic process"/>
    <property type="evidence" value="ECO:0007669"/>
    <property type="project" value="InterPro"/>
</dbReference>
<dbReference type="EMBL" id="CAJNON010000004">
    <property type="protein sequence ID" value="CAF0744586.1"/>
    <property type="molecule type" value="Genomic_DNA"/>
</dbReference>
<proteinExistence type="predicted"/>
<dbReference type="OrthoDB" id="6431331at2759"/>
<dbReference type="Gene3D" id="3.20.20.190">
    <property type="entry name" value="Phosphatidylinositol (PI) phosphodiesterase"/>
    <property type="match status" value="1"/>
</dbReference>
<dbReference type="AlphaFoldDB" id="A0A813NXG6"/>
<evidence type="ECO:0000259" key="2">
    <source>
        <dbReference type="PROSITE" id="PS51704"/>
    </source>
</evidence>
<comment type="caution">
    <text evidence="3">The sequence shown here is derived from an EMBL/GenBank/DDBJ whole genome shotgun (WGS) entry which is preliminary data.</text>
</comment>
<accession>A0A813NXG6</accession>
<dbReference type="PANTHER" id="PTHR37471">
    <property type="entry name" value="UNNAMED PRODUCT"/>
    <property type="match status" value="1"/>
</dbReference>
<dbReference type="Proteomes" id="UP000663891">
    <property type="component" value="Unassembled WGS sequence"/>
</dbReference>